<keyword evidence="3" id="KW-1185">Reference proteome</keyword>
<name>A0A2I0U0T4_LIMLA</name>
<dbReference type="EMBL" id="KZ506439">
    <property type="protein sequence ID" value="PKU39642.1"/>
    <property type="molecule type" value="Genomic_DNA"/>
</dbReference>
<sequence>MLRKDNQQKTMLPKPFQYTKLRKTSDDLAKAMYPEWLCPRSPLFRVPEHLLSEGSDFKAKGGFETALQWTGLVSEDKLNCHYAKRKCLTTYAFFVLEQDDLASPGSRREDEGVFVLEFILLFLVHLLLLYL</sequence>
<gene>
    <name evidence="2" type="ORF">llap_10063</name>
</gene>
<evidence type="ECO:0000313" key="2">
    <source>
        <dbReference type="EMBL" id="PKU39642.1"/>
    </source>
</evidence>
<dbReference type="Proteomes" id="UP000233556">
    <property type="component" value="Unassembled WGS sequence"/>
</dbReference>
<dbReference type="AlphaFoldDB" id="A0A2I0U0T4"/>
<evidence type="ECO:0000313" key="3">
    <source>
        <dbReference type="Proteomes" id="UP000233556"/>
    </source>
</evidence>
<keyword evidence="1" id="KW-0472">Membrane</keyword>
<reference evidence="3" key="2">
    <citation type="submission" date="2017-12" db="EMBL/GenBank/DDBJ databases">
        <title>Genome sequence of the Bar-tailed Godwit (Limosa lapponica baueri).</title>
        <authorList>
            <person name="Lima N.C.B."/>
            <person name="Parody-Merino A.M."/>
            <person name="Battley P.F."/>
            <person name="Fidler A.E."/>
            <person name="Prosdocimi F."/>
        </authorList>
    </citation>
    <scope>NUCLEOTIDE SEQUENCE [LARGE SCALE GENOMIC DNA]</scope>
</reference>
<keyword evidence="1" id="KW-0812">Transmembrane</keyword>
<organism evidence="2 3">
    <name type="scientific">Limosa lapponica baueri</name>
    <dbReference type="NCBI Taxonomy" id="1758121"/>
    <lineage>
        <taxon>Eukaryota</taxon>
        <taxon>Metazoa</taxon>
        <taxon>Chordata</taxon>
        <taxon>Craniata</taxon>
        <taxon>Vertebrata</taxon>
        <taxon>Euteleostomi</taxon>
        <taxon>Archelosauria</taxon>
        <taxon>Archosauria</taxon>
        <taxon>Dinosauria</taxon>
        <taxon>Saurischia</taxon>
        <taxon>Theropoda</taxon>
        <taxon>Coelurosauria</taxon>
        <taxon>Aves</taxon>
        <taxon>Neognathae</taxon>
        <taxon>Neoaves</taxon>
        <taxon>Charadriiformes</taxon>
        <taxon>Scolopacidae</taxon>
        <taxon>Limosa</taxon>
    </lineage>
</organism>
<evidence type="ECO:0000256" key="1">
    <source>
        <dbReference type="SAM" id="Phobius"/>
    </source>
</evidence>
<feature type="transmembrane region" description="Helical" evidence="1">
    <location>
        <begin position="113"/>
        <end position="130"/>
    </location>
</feature>
<proteinExistence type="predicted"/>
<keyword evidence="1" id="KW-1133">Transmembrane helix</keyword>
<protein>
    <submittedName>
        <fullName evidence="2">Uncharacterized protein</fullName>
    </submittedName>
</protein>
<accession>A0A2I0U0T4</accession>
<reference evidence="3" key="1">
    <citation type="submission" date="2017-11" db="EMBL/GenBank/DDBJ databases">
        <authorList>
            <person name="Lima N.C."/>
            <person name="Parody-Merino A.M."/>
            <person name="Battley P.F."/>
            <person name="Fidler A.E."/>
            <person name="Prosdocimi F."/>
        </authorList>
    </citation>
    <scope>NUCLEOTIDE SEQUENCE [LARGE SCALE GENOMIC DNA]</scope>
</reference>